<evidence type="ECO:0000256" key="4">
    <source>
        <dbReference type="ARBA" id="ARBA00022692"/>
    </source>
</evidence>
<feature type="transmembrane region" description="Helical" evidence="8">
    <location>
        <begin position="372"/>
        <end position="391"/>
    </location>
</feature>
<evidence type="ECO:0000313" key="11">
    <source>
        <dbReference type="Proteomes" id="UP000243207"/>
    </source>
</evidence>
<dbReference type="STRING" id="487184.SAMN05216421_0484"/>
<keyword evidence="3" id="KW-1003">Cell membrane</keyword>
<keyword evidence="6 8" id="KW-0472">Membrane</keyword>
<sequence length="507" mass="52746">MNHLPVLPIVLPMFVGALLLLLARADMTFKRGLSVAATLAQIPIAWVLMNQAGDAVQVYAAGNWVAPFGIVLVVDRLAALLLMLTAVLASASVIYAIRGDDSLGRNFHSLFQFQLMGINGAFLTGDLFNLFVFFEILLIASYALLLHGAGSGRVRAGLHYVLLNLFGSALFLIAVGTLYGLTGTLNMADMALKVAQASEADMPILGAAGMLLLIVFGLKSAMVPLYFWLPRAYSAATPAVAALFAIMTKVGLYSILRVYPLVFGDEAGALAHMASDWLWPVGLLTIGLGAIGALAASTLNGLVAYLVVLSVGILLAGITLGSHDAMVGSLYYLVHSTLISGALFLFSGILARTRGPRFSVRLIAGPQLPGGALLGGLFFIAAISIVGMPPLSGFIGKVLILGSAGTGVQAAWLYTLVLLSGLIVLVALSRAGSTLFWRNDGVPAAGEPLDPLRMLAAGALLACSPLMVLMAAPLLDYLDATASQLLDHAGYIDAVLSVEAVTRGGGA</sequence>
<dbReference type="PANTHER" id="PTHR42703:SF1">
    <property type="entry name" value="NA(+)_H(+) ANTIPORTER SUBUNIT D1"/>
    <property type="match status" value="1"/>
</dbReference>
<evidence type="ECO:0000256" key="8">
    <source>
        <dbReference type="SAM" id="Phobius"/>
    </source>
</evidence>
<feature type="transmembrane region" description="Helical" evidence="8">
    <location>
        <begin position="239"/>
        <end position="257"/>
    </location>
</feature>
<feature type="transmembrane region" description="Helical" evidence="8">
    <location>
        <begin position="329"/>
        <end position="351"/>
    </location>
</feature>
<feature type="transmembrane region" description="Helical" evidence="8">
    <location>
        <begin position="411"/>
        <end position="431"/>
    </location>
</feature>
<gene>
    <name evidence="10" type="ORF">SAMN05216421_0484</name>
</gene>
<dbReference type="InterPro" id="IPR001750">
    <property type="entry name" value="ND/Mrp_TM"/>
</dbReference>
<dbReference type="InterPro" id="IPR003918">
    <property type="entry name" value="NADH_UbQ_OxRdtase"/>
</dbReference>
<evidence type="ECO:0000256" key="3">
    <source>
        <dbReference type="ARBA" id="ARBA00022475"/>
    </source>
</evidence>
<evidence type="ECO:0000256" key="6">
    <source>
        <dbReference type="ARBA" id="ARBA00023136"/>
    </source>
</evidence>
<keyword evidence="11" id="KW-1185">Reference proteome</keyword>
<dbReference type="Pfam" id="PF00361">
    <property type="entry name" value="Proton_antipo_M"/>
    <property type="match status" value="1"/>
</dbReference>
<dbReference type="GO" id="GO:0008137">
    <property type="term" value="F:NADH dehydrogenase (ubiquinone) activity"/>
    <property type="evidence" value="ECO:0007669"/>
    <property type="project" value="InterPro"/>
</dbReference>
<keyword evidence="4 7" id="KW-0812">Transmembrane</keyword>
<dbReference type="RefSeq" id="WP_093391648.1">
    <property type="nucleotide sequence ID" value="NZ_LT629736.1"/>
</dbReference>
<dbReference type="EMBL" id="LT629736">
    <property type="protein sequence ID" value="SDR87126.1"/>
    <property type="molecule type" value="Genomic_DNA"/>
</dbReference>
<comment type="subcellular location">
    <subcellularLocation>
        <location evidence="1">Cell membrane</location>
        <topology evidence="1">Multi-pass membrane protein</topology>
    </subcellularLocation>
    <subcellularLocation>
        <location evidence="7">Membrane</location>
        <topology evidence="7">Multi-pass membrane protein</topology>
    </subcellularLocation>
</comment>
<dbReference type="OrthoDB" id="9768329at2"/>
<accession>A0A1H1MK69</accession>
<feature type="transmembrane region" description="Helical" evidence="8">
    <location>
        <begin position="127"/>
        <end position="146"/>
    </location>
</feature>
<feature type="transmembrane region" description="Helical" evidence="8">
    <location>
        <begin position="6"/>
        <end position="25"/>
    </location>
</feature>
<dbReference type="InterPro" id="IPR050586">
    <property type="entry name" value="CPA3_Na-H_Antiporter_D"/>
</dbReference>
<dbReference type="AlphaFoldDB" id="A0A1H1MK69"/>
<feature type="transmembrane region" description="Helical" evidence="8">
    <location>
        <begin position="302"/>
        <end position="323"/>
    </location>
</feature>
<proteinExistence type="inferred from homology"/>
<feature type="domain" description="NADH:quinone oxidoreductase/Mrp antiporter transmembrane" evidence="9">
    <location>
        <begin position="125"/>
        <end position="420"/>
    </location>
</feature>
<dbReference type="Proteomes" id="UP000243207">
    <property type="component" value="Chromosome I"/>
</dbReference>
<evidence type="ECO:0000256" key="7">
    <source>
        <dbReference type="RuleBase" id="RU000320"/>
    </source>
</evidence>
<feature type="transmembrane region" description="Helical" evidence="8">
    <location>
        <begin position="277"/>
        <end position="295"/>
    </location>
</feature>
<feature type="transmembrane region" description="Helical" evidence="8">
    <location>
        <begin position="452"/>
        <end position="475"/>
    </location>
</feature>
<dbReference type="NCBIfam" id="NF009309">
    <property type="entry name" value="PRK12666.1"/>
    <property type="match status" value="1"/>
</dbReference>
<name>A0A1H1MK69_9GAMM</name>
<evidence type="ECO:0000256" key="1">
    <source>
        <dbReference type="ARBA" id="ARBA00004651"/>
    </source>
</evidence>
<evidence type="ECO:0000313" key="10">
    <source>
        <dbReference type="EMBL" id="SDR87126.1"/>
    </source>
</evidence>
<keyword evidence="5 8" id="KW-1133">Transmembrane helix</keyword>
<feature type="transmembrane region" description="Helical" evidence="8">
    <location>
        <begin position="79"/>
        <end position="97"/>
    </location>
</feature>
<dbReference type="GO" id="GO:0005886">
    <property type="term" value="C:plasma membrane"/>
    <property type="evidence" value="ECO:0007669"/>
    <property type="project" value="UniProtKB-SubCell"/>
</dbReference>
<evidence type="ECO:0000256" key="5">
    <source>
        <dbReference type="ARBA" id="ARBA00022989"/>
    </source>
</evidence>
<evidence type="ECO:0000259" key="9">
    <source>
        <dbReference type="Pfam" id="PF00361"/>
    </source>
</evidence>
<organism evidence="10 11">
    <name type="scientific">Halopseudomonas xinjiangensis</name>
    <dbReference type="NCBI Taxonomy" id="487184"/>
    <lineage>
        <taxon>Bacteria</taxon>
        <taxon>Pseudomonadati</taxon>
        <taxon>Pseudomonadota</taxon>
        <taxon>Gammaproteobacteria</taxon>
        <taxon>Pseudomonadales</taxon>
        <taxon>Pseudomonadaceae</taxon>
        <taxon>Halopseudomonas</taxon>
    </lineage>
</organism>
<feature type="transmembrane region" description="Helical" evidence="8">
    <location>
        <begin position="158"/>
        <end position="182"/>
    </location>
</feature>
<comment type="similarity">
    <text evidence="2">Belongs to the CPA3 antiporters (TC 2.A.63) subunit D family.</text>
</comment>
<dbReference type="PRINTS" id="PR01437">
    <property type="entry name" value="NUOXDRDTASE4"/>
</dbReference>
<feature type="transmembrane region" description="Helical" evidence="8">
    <location>
        <begin position="202"/>
        <end position="227"/>
    </location>
</feature>
<dbReference type="PANTHER" id="PTHR42703">
    <property type="entry name" value="NADH DEHYDROGENASE"/>
    <property type="match status" value="1"/>
</dbReference>
<reference evidence="11" key="1">
    <citation type="submission" date="2016-10" db="EMBL/GenBank/DDBJ databases">
        <authorList>
            <person name="Varghese N."/>
            <person name="Submissions S."/>
        </authorList>
    </citation>
    <scope>NUCLEOTIDE SEQUENCE [LARGE SCALE GENOMIC DNA]</scope>
    <source>
        <strain evidence="11">NRRL B-51270</strain>
    </source>
</reference>
<protein>
    <submittedName>
        <fullName evidence="10">Multisubunit potassium/proton antiporter, PhaD subunit</fullName>
    </submittedName>
</protein>
<dbReference type="GO" id="GO:0042773">
    <property type="term" value="P:ATP synthesis coupled electron transport"/>
    <property type="evidence" value="ECO:0007669"/>
    <property type="project" value="InterPro"/>
</dbReference>
<evidence type="ECO:0000256" key="2">
    <source>
        <dbReference type="ARBA" id="ARBA00005346"/>
    </source>
</evidence>